<dbReference type="Pfam" id="PF00083">
    <property type="entry name" value="Sugar_tr"/>
    <property type="match status" value="2"/>
</dbReference>
<dbReference type="InterPro" id="IPR005829">
    <property type="entry name" value="Sugar_transporter_CS"/>
</dbReference>
<dbReference type="EMBL" id="OUUW01000009">
    <property type="protein sequence ID" value="SPP85422.1"/>
    <property type="molecule type" value="Genomic_DNA"/>
</dbReference>
<feature type="transmembrane region" description="Helical" evidence="7">
    <location>
        <begin position="1238"/>
        <end position="1257"/>
    </location>
</feature>
<feature type="transmembrane region" description="Helical" evidence="7">
    <location>
        <begin position="143"/>
        <end position="165"/>
    </location>
</feature>
<feature type="transmembrane region" description="Helical" evidence="7">
    <location>
        <begin position="839"/>
        <end position="857"/>
    </location>
</feature>
<evidence type="ECO:0000313" key="10">
    <source>
        <dbReference type="Proteomes" id="UP000268350"/>
    </source>
</evidence>
<feature type="transmembrane region" description="Helical" evidence="7">
    <location>
        <begin position="12"/>
        <end position="31"/>
    </location>
</feature>
<feature type="transmembrane region" description="Helical" evidence="7">
    <location>
        <begin position="869"/>
        <end position="887"/>
    </location>
</feature>
<dbReference type="OrthoDB" id="10262656at2759"/>
<reference evidence="10" key="1">
    <citation type="submission" date="2018-01" db="EMBL/GenBank/DDBJ databases">
        <authorList>
            <person name="Alioto T."/>
            <person name="Alioto T."/>
        </authorList>
    </citation>
    <scope>NUCLEOTIDE SEQUENCE [LARGE SCALE GENOMIC DNA]</scope>
</reference>
<feature type="transmembrane region" description="Helical" evidence="7">
    <location>
        <begin position="927"/>
        <end position="949"/>
    </location>
</feature>
<dbReference type="Gene3D" id="1.20.1250.20">
    <property type="entry name" value="MFS general substrate transporter like domains"/>
    <property type="match status" value="3"/>
</dbReference>
<evidence type="ECO:0000256" key="3">
    <source>
        <dbReference type="ARBA" id="ARBA00022448"/>
    </source>
</evidence>
<feature type="transmembrane region" description="Helical" evidence="7">
    <location>
        <begin position="185"/>
        <end position="204"/>
    </location>
</feature>
<gene>
    <name evidence="9" type="ORF">DGUA_6G015358</name>
</gene>
<dbReference type="PANTHER" id="PTHR23511">
    <property type="entry name" value="SYNAPTIC VESICLE GLYCOPROTEIN 2"/>
    <property type="match status" value="1"/>
</dbReference>
<keyword evidence="5 7" id="KW-1133">Transmembrane helix</keyword>
<sequence>MELDEALNSIGFGCGQVLVLVFSSFANLLAVNESFGMSIIVVASSCDLGTTSGQKSLMMTSLMVGMTLSGFYVGYLIDVKGRVRILRWMLLVTIVLSVTSALMPEVYALSTTRFFVGVFLCGPATCILGYMTEFSAPHARPKLVVVFSLGVGLSLIYCPLVAKLFLPKQYCASADDAYEQRSWRYLMMLYTLPGVIALLGLCWLPESPYYLMSVKRKEDAYEVLRWLCRRNRKNMDELHIELADFRRQTIVVKSNYFKLVWDDSIRLVKPPYCRDFMVCTLLSFGMFLISLGLGMWFPLLRSQDNSQYRLLCDVLSKPRNFDQAKNVTAPTELPDFTDPIYYGIAYICFYFLALLLLVFVSRKHVFVCYVSTAALCGLALNFIKEPLAILICFSLMMILPGVMITLVSAVLVDCMPTQLRAKALSLNRALSRLGSIFGCLLVGLMLKVSCVATLNIFVAYLMSFGRMQIFIFCTCAVIQVYVTNEQLGLVLVLAGATCEMAIHDHRLSWLYSAVISGQIVISPYMGYKADEIGRRKMLLITLILSAGIASLLLALKLHHRIANDYALTSWRVLVLFNLLPSLFGIGKGKAVTLSSLGVESVTQPRLPEKKIHRSALARQWYDVLPLLRGVYFRYFALASAVIFVFLGTGAGLASWMLRVRHLTLKNKESQTICVVLDKFDETIMTLPKCDLGMDDLKDSAFHGLVVLGFFVFTSILHVWFGRRVIVLIYVLVAAFAGFLLNFAKDETLILILFLILIVPPLCSLRLTLSILICFGLGLIYGKNMADIDDVYHMLGFGRMQRIIFLCCMLIQIYITNEQLGLSLIVASSACDLQIDDHRMSWLMSAVFTAQILASHYMGDKADEIGRRKLILITGSLMLLTSLLSAFMPEFWSFLVMRFLVGVFVTGPTVSMQTYLSEFTKFSLRPKVLNYVSYSIGISMIYVPFIAALIKVNLPIYNNYTFSSWRLLILLNLLPGITAFILLYRLPESPKYYLSVNEDDKAMAVLEQCCRLNKGKDVTLASLGVDSVTQPRLRGATIKRNCLARLWYESLPLLKRPYFRSFFLTSAGVFVQFGVSFGLGVWMLRVRHLILQVEETETICELMKKHGDTKIELPTCDLTFTNVKDSIYHGVVVLVAFILTSFLLMCIRRRTIIVIYLLTAALAGCLVNFVTNDTLILIVFLLLIVPPLCSLRLTTSLLIDLIPTHLRGKAVALCLIFGRTGVLTSSLFIGYTLRQLCYVTFNGFVLAIIASAILILLLPSESKMMENLSK</sequence>
<feature type="domain" description="Major facilitator superfamily (MFS) profile" evidence="8">
    <location>
        <begin position="769"/>
        <end position="1262"/>
    </location>
</feature>
<feature type="transmembrane region" description="Helical" evidence="7">
    <location>
        <begin position="537"/>
        <end position="555"/>
    </location>
</feature>
<feature type="transmembrane region" description="Helical" evidence="7">
    <location>
        <begin position="388"/>
        <end position="412"/>
    </location>
</feature>
<dbReference type="PROSITE" id="PS50850">
    <property type="entry name" value="MFS"/>
    <property type="match status" value="2"/>
</dbReference>
<dbReference type="SUPFAM" id="SSF103473">
    <property type="entry name" value="MFS general substrate transporter"/>
    <property type="match status" value="2"/>
</dbReference>
<feature type="transmembrane region" description="Helical" evidence="7">
    <location>
        <begin position="464"/>
        <end position="482"/>
    </location>
</feature>
<keyword evidence="3" id="KW-0813">Transport</keyword>
<feature type="transmembrane region" description="Helical" evidence="7">
    <location>
        <begin position="276"/>
        <end position="297"/>
    </location>
</feature>
<feature type="transmembrane region" description="Helical" evidence="7">
    <location>
        <begin position="340"/>
        <end position="359"/>
    </location>
</feature>
<dbReference type="OMA" id="MALKWIC"/>
<feature type="domain" description="Major facilitator superfamily (MFS) profile" evidence="8">
    <location>
        <begin position="19"/>
        <end position="491"/>
    </location>
</feature>
<feature type="transmembrane region" description="Helical" evidence="7">
    <location>
        <begin position="1175"/>
        <end position="1198"/>
    </location>
</feature>
<comment type="similarity">
    <text evidence="2">Belongs to the major facilitator superfamily.</text>
</comment>
<keyword evidence="6 7" id="KW-0472">Membrane</keyword>
<evidence type="ECO:0000256" key="2">
    <source>
        <dbReference type="ARBA" id="ARBA00008335"/>
    </source>
</evidence>
<evidence type="ECO:0000256" key="5">
    <source>
        <dbReference type="ARBA" id="ARBA00022989"/>
    </source>
</evidence>
<feature type="transmembrane region" description="Helical" evidence="7">
    <location>
        <begin position="366"/>
        <end position="382"/>
    </location>
</feature>
<feature type="transmembrane region" description="Helical" evidence="7">
    <location>
        <begin position="961"/>
        <end position="983"/>
    </location>
</feature>
<feature type="transmembrane region" description="Helical" evidence="7">
    <location>
        <begin position="1152"/>
        <end position="1169"/>
    </location>
</feature>
<dbReference type="InterPro" id="IPR036259">
    <property type="entry name" value="MFS_trans_sf"/>
</dbReference>
<feature type="transmembrane region" description="Helical" evidence="7">
    <location>
        <begin position="433"/>
        <end position="458"/>
    </location>
</feature>
<evidence type="ECO:0000256" key="7">
    <source>
        <dbReference type="SAM" id="Phobius"/>
    </source>
</evidence>
<keyword evidence="4 7" id="KW-0812">Transmembrane</keyword>
<feature type="transmembrane region" description="Helical" evidence="7">
    <location>
        <begin position="634"/>
        <end position="657"/>
    </location>
</feature>
<feature type="transmembrane region" description="Helical" evidence="7">
    <location>
        <begin position="57"/>
        <end position="77"/>
    </location>
</feature>
<evidence type="ECO:0000313" key="9">
    <source>
        <dbReference type="EMBL" id="SPP85422.1"/>
    </source>
</evidence>
<dbReference type="InterPro" id="IPR005828">
    <property type="entry name" value="MFS_sugar_transport-like"/>
</dbReference>
<evidence type="ECO:0000256" key="4">
    <source>
        <dbReference type="ARBA" id="ARBA00022692"/>
    </source>
</evidence>
<dbReference type="Proteomes" id="UP000268350">
    <property type="component" value="Unassembled WGS sequence"/>
</dbReference>
<dbReference type="GO" id="GO:0022857">
    <property type="term" value="F:transmembrane transporter activity"/>
    <property type="evidence" value="ECO:0007669"/>
    <property type="project" value="InterPro"/>
</dbReference>
<feature type="transmembrane region" description="Helical" evidence="7">
    <location>
        <begin position="1210"/>
        <end position="1232"/>
    </location>
</feature>
<feature type="transmembrane region" description="Helical" evidence="7">
    <location>
        <begin position="726"/>
        <end position="743"/>
    </location>
</feature>
<evidence type="ECO:0000256" key="6">
    <source>
        <dbReference type="ARBA" id="ARBA00023136"/>
    </source>
</evidence>
<dbReference type="GO" id="GO:0016020">
    <property type="term" value="C:membrane"/>
    <property type="evidence" value="ECO:0007669"/>
    <property type="project" value="UniProtKB-SubCell"/>
</dbReference>
<keyword evidence="10" id="KW-1185">Reference proteome</keyword>
<organism evidence="9 10">
    <name type="scientific">Drosophila guanche</name>
    <name type="common">Fruit fly</name>
    <dbReference type="NCBI Taxonomy" id="7266"/>
    <lineage>
        <taxon>Eukaryota</taxon>
        <taxon>Metazoa</taxon>
        <taxon>Ecdysozoa</taxon>
        <taxon>Arthropoda</taxon>
        <taxon>Hexapoda</taxon>
        <taxon>Insecta</taxon>
        <taxon>Pterygota</taxon>
        <taxon>Neoptera</taxon>
        <taxon>Endopterygota</taxon>
        <taxon>Diptera</taxon>
        <taxon>Brachycera</taxon>
        <taxon>Muscomorpha</taxon>
        <taxon>Ephydroidea</taxon>
        <taxon>Drosophilidae</taxon>
        <taxon>Drosophila</taxon>
        <taxon>Sophophora</taxon>
    </lineage>
</organism>
<accession>A0A3B0JYB5</accession>
<feature type="transmembrane region" description="Helical" evidence="7">
    <location>
        <begin position="1061"/>
        <end position="1083"/>
    </location>
</feature>
<feature type="transmembrane region" description="Helical" evidence="7">
    <location>
        <begin position="700"/>
        <end position="719"/>
    </location>
</feature>
<dbReference type="AlphaFoldDB" id="A0A3B0JYB5"/>
<feature type="transmembrane region" description="Helical" evidence="7">
    <location>
        <begin position="1126"/>
        <end position="1145"/>
    </location>
</feature>
<evidence type="ECO:0000259" key="8">
    <source>
        <dbReference type="PROSITE" id="PS50850"/>
    </source>
</evidence>
<name>A0A3B0JYB5_DROGU</name>
<feature type="transmembrane region" description="Helical" evidence="7">
    <location>
        <begin position="114"/>
        <end position="131"/>
    </location>
</feature>
<feature type="transmembrane region" description="Helical" evidence="7">
    <location>
        <begin position="509"/>
        <end position="525"/>
    </location>
</feature>
<dbReference type="PROSITE" id="PS00216">
    <property type="entry name" value="SUGAR_TRANSPORT_1"/>
    <property type="match status" value="1"/>
</dbReference>
<dbReference type="PANTHER" id="PTHR23511:SF37">
    <property type="entry name" value="MAJOR FACILITATOR SUPERFAMILY (MFS) PROFILE DOMAIN-CONTAINING PROTEIN-RELATED"/>
    <property type="match status" value="1"/>
</dbReference>
<protein>
    <submittedName>
        <fullName evidence="9">Blast:Synaptic vesicle glycoprotein 2B</fullName>
    </submittedName>
</protein>
<feature type="transmembrane region" description="Helical" evidence="7">
    <location>
        <begin position="749"/>
        <end position="781"/>
    </location>
</feature>
<proteinExistence type="inferred from homology"/>
<feature type="transmembrane region" description="Helical" evidence="7">
    <location>
        <begin position="89"/>
        <end position="108"/>
    </location>
</feature>
<evidence type="ECO:0000256" key="1">
    <source>
        <dbReference type="ARBA" id="ARBA00004141"/>
    </source>
</evidence>
<feature type="transmembrane region" description="Helical" evidence="7">
    <location>
        <begin position="802"/>
        <end position="827"/>
    </location>
</feature>
<comment type="subcellular location">
    <subcellularLocation>
        <location evidence="1">Membrane</location>
        <topology evidence="1">Multi-pass membrane protein</topology>
    </subcellularLocation>
</comment>
<feature type="transmembrane region" description="Helical" evidence="7">
    <location>
        <begin position="893"/>
        <end position="915"/>
    </location>
</feature>
<dbReference type="InterPro" id="IPR020846">
    <property type="entry name" value="MFS_dom"/>
</dbReference>